<accession>A0A2N9VT84</accession>
<reference evidence="2" key="1">
    <citation type="journal article" date="2017" name="Int J Environ Stud">
        <title>Does the Miocene-Pliocene relict legume Oxytropis triphylla form nitrogen-fixing nodules with a combination of bacterial strains?</title>
        <authorList>
            <person name="Safronova V."/>
            <person name="Belimov A."/>
            <person name="Sazanova A."/>
            <person name="Kuznetsova I."/>
            <person name="Popova J."/>
            <person name="Andronov E."/>
            <person name="Verkhozina A."/>
            <person name="Tikhonovich I."/>
        </authorList>
    </citation>
    <scope>NUCLEOTIDE SEQUENCE [LARGE SCALE GENOMIC DNA]</scope>
    <source>
        <strain evidence="2">Tri-38</strain>
    </source>
</reference>
<evidence type="ECO:0000313" key="1">
    <source>
        <dbReference type="EMBL" id="PIO42702.1"/>
    </source>
</evidence>
<dbReference type="SUPFAM" id="SSF54909">
    <property type="entry name" value="Dimeric alpha+beta barrel"/>
    <property type="match status" value="1"/>
</dbReference>
<organism evidence="1 2">
    <name type="scientific">Phyllobacterium zundukense</name>
    <dbReference type="NCBI Taxonomy" id="1867719"/>
    <lineage>
        <taxon>Bacteria</taxon>
        <taxon>Pseudomonadati</taxon>
        <taxon>Pseudomonadota</taxon>
        <taxon>Alphaproteobacteria</taxon>
        <taxon>Hyphomicrobiales</taxon>
        <taxon>Phyllobacteriaceae</taxon>
        <taxon>Phyllobacterium</taxon>
    </lineage>
</organism>
<dbReference type="AlphaFoldDB" id="A0A2N9VT84"/>
<dbReference type="InterPro" id="IPR011008">
    <property type="entry name" value="Dimeric_a/b-barrel"/>
</dbReference>
<dbReference type="Proteomes" id="UP000232163">
    <property type="component" value="Unassembled WGS sequence"/>
</dbReference>
<name>A0A2N9VT84_9HYPH</name>
<dbReference type="EMBL" id="MZMT01000050">
    <property type="protein sequence ID" value="PIO42702.1"/>
    <property type="molecule type" value="Genomic_DNA"/>
</dbReference>
<gene>
    <name evidence="1" type="ORF">B5P45_22105</name>
</gene>
<sequence length="131" mass="15027">MITVYDHIFRCQGSTTRISWKRGRCVGQKKEGKMIVEATNYFAKEGEAEAVLDQRRKASEIRRALGLQTGLIFLKLEGTGPDVRWECRFASKEVYEADRAARAASPEFEEARKFMHGLLEKFERHVSVEAD</sequence>
<comment type="caution">
    <text evidence="1">The sequence shown here is derived from an EMBL/GenBank/DDBJ whole genome shotgun (WGS) entry which is preliminary data.</text>
</comment>
<evidence type="ECO:0000313" key="2">
    <source>
        <dbReference type="Proteomes" id="UP000232163"/>
    </source>
</evidence>
<dbReference type="Gene3D" id="3.30.70.100">
    <property type="match status" value="1"/>
</dbReference>
<keyword evidence="2" id="KW-1185">Reference proteome</keyword>
<protein>
    <submittedName>
        <fullName evidence="1">Uncharacterized protein</fullName>
    </submittedName>
</protein>
<proteinExistence type="predicted"/>
<dbReference type="OrthoDB" id="8115619at2"/>